<evidence type="ECO:0000313" key="8">
    <source>
        <dbReference type="Proteomes" id="UP000245216"/>
    </source>
</evidence>
<protein>
    <submittedName>
        <fullName evidence="7">Cytochrome C</fullName>
    </submittedName>
</protein>
<dbReference type="InterPro" id="IPR036909">
    <property type="entry name" value="Cyt_c-like_dom_sf"/>
</dbReference>
<feature type="domain" description="Cytochrome c" evidence="6">
    <location>
        <begin position="31"/>
        <end position="110"/>
    </location>
</feature>
<keyword evidence="1 4" id="KW-0349">Heme</keyword>
<evidence type="ECO:0000259" key="6">
    <source>
        <dbReference type="PROSITE" id="PS51007"/>
    </source>
</evidence>
<name>A0A2U2BLW6_ALCFA</name>
<feature type="signal peptide" evidence="5">
    <location>
        <begin position="1"/>
        <end position="23"/>
    </location>
</feature>
<evidence type="ECO:0000256" key="5">
    <source>
        <dbReference type="SAM" id="SignalP"/>
    </source>
</evidence>
<dbReference type="RefSeq" id="WP_086059746.1">
    <property type="nucleotide sequence ID" value="NZ_CAXOJJ010000066.1"/>
</dbReference>
<accession>A0A2U2BLW6</accession>
<keyword evidence="3 4" id="KW-0408">Iron</keyword>
<dbReference type="Gene3D" id="1.10.760.10">
    <property type="entry name" value="Cytochrome c-like domain"/>
    <property type="match status" value="1"/>
</dbReference>
<dbReference type="GO" id="GO:0020037">
    <property type="term" value="F:heme binding"/>
    <property type="evidence" value="ECO:0007669"/>
    <property type="project" value="InterPro"/>
</dbReference>
<dbReference type="GO" id="GO:0046872">
    <property type="term" value="F:metal ion binding"/>
    <property type="evidence" value="ECO:0007669"/>
    <property type="project" value="UniProtKB-KW"/>
</dbReference>
<comment type="caution">
    <text evidence="7">The sequence shown here is derived from an EMBL/GenBank/DDBJ whole genome shotgun (WGS) entry which is preliminary data.</text>
</comment>
<dbReference type="AlphaFoldDB" id="A0A2U2BLW6"/>
<reference evidence="7 8" key="1">
    <citation type="submission" date="2018-05" db="EMBL/GenBank/DDBJ databases">
        <title>Genome Sequence of an Efficient Indole-Degrading Bacterium, Alcaligenes sp.YBY.</title>
        <authorList>
            <person name="Yang B."/>
        </authorList>
    </citation>
    <scope>NUCLEOTIDE SEQUENCE [LARGE SCALE GENOMIC DNA]</scope>
    <source>
        <strain evidence="7 8">YBY</strain>
    </source>
</reference>
<keyword evidence="2 4" id="KW-0479">Metal-binding</keyword>
<keyword evidence="5" id="KW-0732">Signal</keyword>
<sequence length="166" mass="18580">MWTSLRLACLGAVLLAFTPWAHAQEEMAGTGDYLQSSQAFKDYMLQCAGCHRYDGQGLTHRGIPNFNQSIGLFTRLPAGRDYMIRVPGASQSQLDNADLARVLNWIVAKFSPEEITPDYRPFTSAEVGASRRHRFDDVLKARTELTAKMNSMGLEPAPYLYGSMER</sequence>
<dbReference type="STRING" id="511.UZ73_08870"/>
<organism evidence="7 8">
    <name type="scientific">Alcaligenes faecalis</name>
    <dbReference type="NCBI Taxonomy" id="511"/>
    <lineage>
        <taxon>Bacteria</taxon>
        <taxon>Pseudomonadati</taxon>
        <taxon>Pseudomonadota</taxon>
        <taxon>Betaproteobacteria</taxon>
        <taxon>Burkholderiales</taxon>
        <taxon>Alcaligenaceae</taxon>
        <taxon>Alcaligenes</taxon>
    </lineage>
</organism>
<dbReference type="GO" id="GO:0009055">
    <property type="term" value="F:electron transfer activity"/>
    <property type="evidence" value="ECO:0007669"/>
    <property type="project" value="InterPro"/>
</dbReference>
<dbReference type="InterPro" id="IPR009056">
    <property type="entry name" value="Cyt_c-like_dom"/>
</dbReference>
<dbReference type="SUPFAM" id="SSF46626">
    <property type="entry name" value="Cytochrome c"/>
    <property type="match status" value="1"/>
</dbReference>
<dbReference type="EMBL" id="QEXO01000002">
    <property type="protein sequence ID" value="PWE15015.1"/>
    <property type="molecule type" value="Genomic_DNA"/>
</dbReference>
<evidence type="ECO:0000313" key="7">
    <source>
        <dbReference type="EMBL" id="PWE15015.1"/>
    </source>
</evidence>
<feature type="chain" id="PRO_5015408308" evidence="5">
    <location>
        <begin position="24"/>
        <end position="166"/>
    </location>
</feature>
<evidence type="ECO:0000256" key="2">
    <source>
        <dbReference type="ARBA" id="ARBA00022723"/>
    </source>
</evidence>
<gene>
    <name evidence="7" type="ORF">DF183_10085</name>
</gene>
<dbReference type="PROSITE" id="PS51007">
    <property type="entry name" value="CYTC"/>
    <property type="match status" value="1"/>
</dbReference>
<evidence type="ECO:0000256" key="1">
    <source>
        <dbReference type="ARBA" id="ARBA00022617"/>
    </source>
</evidence>
<evidence type="ECO:0000256" key="4">
    <source>
        <dbReference type="PROSITE-ProRule" id="PRU00433"/>
    </source>
</evidence>
<reference evidence="7 8" key="2">
    <citation type="submission" date="2018-05" db="EMBL/GenBank/DDBJ databases">
        <authorList>
            <person name="Lanie J.A."/>
            <person name="Ng W.-L."/>
            <person name="Kazmierczak K.M."/>
            <person name="Andrzejewski T.M."/>
            <person name="Davidsen T.M."/>
            <person name="Wayne K.J."/>
            <person name="Tettelin H."/>
            <person name="Glass J.I."/>
            <person name="Rusch D."/>
            <person name="Podicherti R."/>
            <person name="Tsui H.-C.T."/>
            <person name="Winkler M.E."/>
        </authorList>
    </citation>
    <scope>NUCLEOTIDE SEQUENCE [LARGE SCALE GENOMIC DNA]</scope>
    <source>
        <strain evidence="7 8">YBY</strain>
    </source>
</reference>
<dbReference type="Proteomes" id="UP000245216">
    <property type="component" value="Unassembled WGS sequence"/>
</dbReference>
<evidence type="ECO:0000256" key="3">
    <source>
        <dbReference type="ARBA" id="ARBA00023004"/>
    </source>
</evidence>
<proteinExistence type="predicted"/>